<evidence type="ECO:0000256" key="2">
    <source>
        <dbReference type="ARBA" id="ARBA00022722"/>
    </source>
</evidence>
<dbReference type="AlphaFoldDB" id="A0A8J6XUW8"/>
<dbReference type="EMBL" id="JACXWD010000029">
    <property type="protein sequence ID" value="MBD3868373.1"/>
    <property type="molecule type" value="Genomic_DNA"/>
</dbReference>
<dbReference type="HAMAP" id="MF_00227">
    <property type="entry name" value="RNase_P"/>
    <property type="match status" value="1"/>
</dbReference>
<dbReference type="PANTHER" id="PTHR33992:SF1">
    <property type="entry name" value="RIBONUCLEASE P PROTEIN COMPONENT"/>
    <property type="match status" value="1"/>
</dbReference>
<dbReference type="PANTHER" id="PTHR33992">
    <property type="entry name" value="RIBONUCLEASE P PROTEIN COMPONENT"/>
    <property type="match status" value="1"/>
</dbReference>
<dbReference type="InterPro" id="IPR000100">
    <property type="entry name" value="RNase_P"/>
</dbReference>
<feature type="region of interest" description="Disordered" evidence="8">
    <location>
        <begin position="1"/>
        <end position="22"/>
    </location>
</feature>
<sequence>MSLPGVGGRDGNASERSPFPPRLRLTSRRQYQAVYKNGRRTGTMSFTMFGLPNDQGGPRLGITVTRKVGNAVRRNRIKRLFREIFRQNLHQFDAALDLVINAHRGIDTDQFRALESEFLITFRRLARGTRN</sequence>
<dbReference type="NCBIfam" id="TIGR00188">
    <property type="entry name" value="rnpA"/>
    <property type="match status" value="1"/>
</dbReference>
<dbReference type="Pfam" id="PF00825">
    <property type="entry name" value="Ribonuclease_P"/>
    <property type="match status" value="1"/>
</dbReference>
<comment type="similarity">
    <text evidence="6">Belongs to the RnpA family.</text>
</comment>
<evidence type="ECO:0000256" key="3">
    <source>
        <dbReference type="ARBA" id="ARBA00022759"/>
    </source>
</evidence>
<reference evidence="9 10" key="1">
    <citation type="submission" date="2020-08" db="EMBL/GenBank/DDBJ databases">
        <title>Acidobacteriota in marine sediments use diverse sulfur dissimilation pathways.</title>
        <authorList>
            <person name="Wasmund K."/>
        </authorList>
    </citation>
    <scope>NUCLEOTIDE SEQUENCE [LARGE SCALE GENOMIC DNA]</scope>
    <source>
        <strain evidence="9">MAG AM4</strain>
    </source>
</reference>
<evidence type="ECO:0000256" key="1">
    <source>
        <dbReference type="ARBA" id="ARBA00022694"/>
    </source>
</evidence>
<gene>
    <name evidence="6 9" type="primary">rnpA</name>
    <name evidence="9" type="ORF">IFK94_09635</name>
</gene>
<evidence type="ECO:0000256" key="7">
    <source>
        <dbReference type="NCBIfam" id="TIGR00188"/>
    </source>
</evidence>
<dbReference type="InterPro" id="IPR014721">
    <property type="entry name" value="Ribsml_uS5_D2-typ_fold_subgr"/>
</dbReference>
<keyword evidence="5 6" id="KW-0694">RNA-binding</keyword>
<protein>
    <recommendedName>
        <fullName evidence="6 7">Ribonuclease P protein component</fullName>
        <shortName evidence="6">RNase P protein</shortName>
        <shortName evidence="6">RNaseP protein</shortName>
        <ecNumber evidence="6 7">3.1.26.5</ecNumber>
    </recommendedName>
    <alternativeName>
        <fullName evidence="6">Protein C5</fullName>
    </alternativeName>
</protein>
<comment type="caution">
    <text evidence="9">The sequence shown here is derived from an EMBL/GenBank/DDBJ whole genome shotgun (WGS) entry which is preliminary data.</text>
</comment>
<keyword evidence="1 6" id="KW-0819">tRNA processing</keyword>
<evidence type="ECO:0000256" key="5">
    <source>
        <dbReference type="ARBA" id="ARBA00022884"/>
    </source>
</evidence>
<keyword evidence="3 6" id="KW-0255">Endonuclease</keyword>
<dbReference type="GO" id="GO:0030677">
    <property type="term" value="C:ribonuclease P complex"/>
    <property type="evidence" value="ECO:0007669"/>
    <property type="project" value="TreeGrafter"/>
</dbReference>
<name>A0A8J6XUW8_9BACT</name>
<keyword evidence="4 6" id="KW-0378">Hydrolase</keyword>
<evidence type="ECO:0000313" key="10">
    <source>
        <dbReference type="Proteomes" id="UP000648239"/>
    </source>
</evidence>
<feature type="compositionally biased region" description="Gly residues" evidence="8">
    <location>
        <begin position="1"/>
        <end position="10"/>
    </location>
</feature>
<dbReference type="GO" id="GO:0001682">
    <property type="term" value="P:tRNA 5'-leader removal"/>
    <property type="evidence" value="ECO:0007669"/>
    <property type="project" value="UniProtKB-UniRule"/>
</dbReference>
<keyword evidence="2 6" id="KW-0540">Nuclease</keyword>
<evidence type="ECO:0000256" key="6">
    <source>
        <dbReference type="HAMAP-Rule" id="MF_00227"/>
    </source>
</evidence>
<evidence type="ECO:0000256" key="4">
    <source>
        <dbReference type="ARBA" id="ARBA00022801"/>
    </source>
</evidence>
<organism evidence="9 10">
    <name type="scientific">Candidatus Polarisedimenticola svalbardensis</name>
    <dbReference type="NCBI Taxonomy" id="2886004"/>
    <lineage>
        <taxon>Bacteria</taxon>
        <taxon>Pseudomonadati</taxon>
        <taxon>Acidobacteriota</taxon>
        <taxon>Candidatus Polarisedimenticolia</taxon>
        <taxon>Candidatus Polarisedimenticolales</taxon>
        <taxon>Candidatus Polarisedimenticolaceae</taxon>
        <taxon>Candidatus Polarisedimenticola</taxon>
    </lineage>
</organism>
<dbReference type="Proteomes" id="UP000648239">
    <property type="component" value="Unassembled WGS sequence"/>
</dbReference>
<evidence type="ECO:0000313" key="9">
    <source>
        <dbReference type="EMBL" id="MBD3868373.1"/>
    </source>
</evidence>
<dbReference type="SUPFAM" id="SSF54211">
    <property type="entry name" value="Ribosomal protein S5 domain 2-like"/>
    <property type="match status" value="1"/>
</dbReference>
<dbReference type="GO" id="GO:0000049">
    <property type="term" value="F:tRNA binding"/>
    <property type="evidence" value="ECO:0007669"/>
    <property type="project" value="UniProtKB-UniRule"/>
</dbReference>
<dbReference type="GO" id="GO:0004526">
    <property type="term" value="F:ribonuclease P activity"/>
    <property type="evidence" value="ECO:0007669"/>
    <property type="project" value="UniProtKB-UniRule"/>
</dbReference>
<comment type="function">
    <text evidence="6">RNaseP catalyzes the removal of the 5'-leader sequence from pre-tRNA to produce the mature 5'-terminus. It can also cleave other RNA substrates such as 4.5S RNA. The protein component plays an auxiliary but essential role in vivo by binding to the 5'-leader sequence and broadening the substrate specificity of the ribozyme.</text>
</comment>
<evidence type="ECO:0000256" key="8">
    <source>
        <dbReference type="SAM" id="MobiDB-lite"/>
    </source>
</evidence>
<dbReference type="InterPro" id="IPR020568">
    <property type="entry name" value="Ribosomal_Su5_D2-typ_SF"/>
</dbReference>
<dbReference type="EC" id="3.1.26.5" evidence="6 7"/>
<proteinExistence type="inferred from homology"/>
<dbReference type="Gene3D" id="3.30.230.10">
    <property type="match status" value="1"/>
</dbReference>
<comment type="catalytic activity">
    <reaction evidence="6">
        <text>Endonucleolytic cleavage of RNA, removing 5'-extranucleotides from tRNA precursor.</text>
        <dbReference type="EC" id="3.1.26.5"/>
    </reaction>
</comment>
<accession>A0A8J6XUW8</accession>
<comment type="subunit">
    <text evidence="6">Consists of a catalytic RNA component (M1 or rnpB) and a protein subunit.</text>
</comment>
<dbReference type="GO" id="GO:0042781">
    <property type="term" value="F:3'-tRNA processing endoribonuclease activity"/>
    <property type="evidence" value="ECO:0007669"/>
    <property type="project" value="TreeGrafter"/>
</dbReference>